<evidence type="ECO:0000313" key="4">
    <source>
        <dbReference type="Proteomes" id="UP001519288"/>
    </source>
</evidence>
<reference evidence="3 4" key="1">
    <citation type="submission" date="2021-03" db="EMBL/GenBank/DDBJ databases">
        <title>Genomic Encyclopedia of Type Strains, Phase IV (KMG-IV): sequencing the most valuable type-strain genomes for metagenomic binning, comparative biology and taxonomic classification.</title>
        <authorList>
            <person name="Goeker M."/>
        </authorList>
    </citation>
    <scope>NUCLEOTIDE SEQUENCE [LARGE SCALE GENOMIC DNA]</scope>
    <source>
        <strain evidence="3 4">DSM 26806</strain>
    </source>
</reference>
<dbReference type="PROSITE" id="PS00166">
    <property type="entry name" value="ENOYL_COA_HYDRATASE"/>
    <property type="match status" value="1"/>
</dbReference>
<evidence type="ECO:0000313" key="3">
    <source>
        <dbReference type="EMBL" id="MBP2000174.1"/>
    </source>
</evidence>
<dbReference type="PANTHER" id="PTHR11941:SF133">
    <property type="entry name" value="1,2-EPOXYPHENYLACETYL-COA ISOMERASE"/>
    <property type="match status" value="1"/>
</dbReference>
<dbReference type="InterPro" id="IPR029045">
    <property type="entry name" value="ClpP/crotonase-like_dom_sf"/>
</dbReference>
<dbReference type="SUPFAM" id="SSF52096">
    <property type="entry name" value="ClpP/crotonase"/>
    <property type="match status" value="1"/>
</dbReference>
<dbReference type="Gene3D" id="3.90.226.10">
    <property type="entry name" value="2-enoyl-CoA Hydratase, Chain A, domain 1"/>
    <property type="match status" value="1"/>
</dbReference>
<comment type="caution">
    <text evidence="3">The sequence shown here is derived from an EMBL/GenBank/DDBJ whole genome shotgun (WGS) entry which is preliminary data.</text>
</comment>
<dbReference type="NCBIfam" id="NF005496">
    <property type="entry name" value="PRK07110.1"/>
    <property type="match status" value="1"/>
</dbReference>
<gene>
    <name evidence="3" type="ORF">J2Z69_001193</name>
</gene>
<proteinExistence type="inferred from homology"/>
<protein>
    <submittedName>
        <fullName evidence="3">Polyketide biosynthesis enoyl-CoA hydratase PksI</fullName>
    </submittedName>
</protein>
<keyword evidence="4" id="KW-1185">Reference proteome</keyword>
<dbReference type="InterPro" id="IPR018376">
    <property type="entry name" value="Enoyl-CoA_hyd/isom_CS"/>
</dbReference>
<dbReference type="Gene3D" id="6.20.390.20">
    <property type="match status" value="1"/>
</dbReference>
<dbReference type="RefSeq" id="WP_209859971.1">
    <property type="nucleotide sequence ID" value="NZ_JAGGLD010000001.1"/>
</dbReference>
<dbReference type="PANTHER" id="PTHR11941">
    <property type="entry name" value="ENOYL-COA HYDRATASE-RELATED"/>
    <property type="match status" value="1"/>
</dbReference>
<dbReference type="Pfam" id="PF00378">
    <property type="entry name" value="ECH_1"/>
    <property type="match status" value="1"/>
</dbReference>
<evidence type="ECO:0000256" key="1">
    <source>
        <dbReference type="ARBA" id="ARBA00005254"/>
    </source>
</evidence>
<dbReference type="InterPro" id="IPR001753">
    <property type="entry name" value="Enoyl-CoA_hydra/iso"/>
</dbReference>
<dbReference type="EMBL" id="JAGGLD010000001">
    <property type="protein sequence ID" value="MBP2000174.1"/>
    <property type="molecule type" value="Genomic_DNA"/>
</dbReference>
<dbReference type="Proteomes" id="UP001519288">
    <property type="component" value="Unassembled WGS sequence"/>
</dbReference>
<comment type="similarity">
    <text evidence="1 2">Belongs to the enoyl-CoA hydratase/isomerase family.</text>
</comment>
<accession>A0ABS4JI06</accession>
<dbReference type="CDD" id="cd06558">
    <property type="entry name" value="crotonase-like"/>
    <property type="match status" value="1"/>
</dbReference>
<organism evidence="3 4">
    <name type="scientific">Paenibacillus shirakamiensis</name>
    <dbReference type="NCBI Taxonomy" id="1265935"/>
    <lineage>
        <taxon>Bacteria</taxon>
        <taxon>Bacillati</taxon>
        <taxon>Bacillota</taxon>
        <taxon>Bacilli</taxon>
        <taxon>Bacillales</taxon>
        <taxon>Paenibacillaceae</taxon>
        <taxon>Paenibacillus</taxon>
    </lineage>
</organism>
<evidence type="ECO:0000256" key="2">
    <source>
        <dbReference type="RuleBase" id="RU003707"/>
    </source>
</evidence>
<sequence length="249" mass="27825">MKISSVVHMVEQDGIVQITMEDRQHKNMFSEQLIEGLRESFATIEHLPQCKVVILTGYDNYFASGGTQEGLLAIQDGRSKFTDLNLYSLALNCRVPVISAMQGHGIGGGFVMGLFSDVIILSQESIYNTNFMKYGFTPGFGSTYIVPRKLGFALAQEMLLTAENYRGAELAQRGVPFKVLPRTEVLQYAYKIAESLADKPTESLITLKDHLVASIRSELGPIIQEELQMHEKTFHQEGVRQRIVSLFGQ</sequence>
<name>A0ABS4JI06_9BACL</name>